<feature type="domain" description="Ig-like" evidence="1">
    <location>
        <begin position="28"/>
        <end position="157"/>
    </location>
</feature>
<proteinExistence type="predicted"/>
<dbReference type="Gene3D" id="2.60.40.10">
    <property type="entry name" value="Immunoglobulins"/>
    <property type="match status" value="1"/>
</dbReference>
<protein>
    <submittedName>
        <fullName evidence="2">Immunoglobulin V-set domain</fullName>
    </submittedName>
</protein>
<dbReference type="PANTHER" id="PTHR21261">
    <property type="entry name" value="BEAT PROTEIN"/>
    <property type="match status" value="1"/>
</dbReference>
<gene>
    <name evidence="2" type="ORF">QE152_g38076</name>
</gene>
<sequence length="293" mass="33316">MRAISKCVYPSSDSKRSAFGTLSVTSFPFATREIVINGSAAIKIKNLQVPRVVEEGHPAVLNCGYTLDSDDEDGIVIKWYLKMLDALHPDLVYQWIPYREPQSIGKLKNRLTSYYSHYYGNESSTLHISNTSTELSGEYICKVSSFISEDTDQKNMLVFVPPSNVTIRQKINGSKQFIVCYADNVYPQPNLKIFIDDREVNISSVLRYGNRSTLYSIQATKIVDEDDTIPKKMSCQIDIPGCNYYSKVEARFYVNSTVNLTENLNSACLLLLLEALILLRIYVLNHYRYNAHI</sequence>
<dbReference type="InterPro" id="IPR013783">
    <property type="entry name" value="Ig-like_fold"/>
</dbReference>
<dbReference type="EMBL" id="JASPKY010000779">
    <property type="protein sequence ID" value="KAK9685391.1"/>
    <property type="molecule type" value="Genomic_DNA"/>
</dbReference>
<evidence type="ECO:0000259" key="1">
    <source>
        <dbReference type="PROSITE" id="PS50835"/>
    </source>
</evidence>
<accession>A0AAW1I871</accession>
<dbReference type="InterPro" id="IPR036179">
    <property type="entry name" value="Ig-like_dom_sf"/>
</dbReference>
<dbReference type="AlphaFoldDB" id="A0AAW1I871"/>
<comment type="caution">
    <text evidence="2">The sequence shown here is derived from an EMBL/GenBank/DDBJ whole genome shotgun (WGS) entry which is preliminary data.</text>
</comment>
<dbReference type="Pfam" id="PF07686">
    <property type="entry name" value="V-set"/>
    <property type="match status" value="1"/>
</dbReference>
<keyword evidence="3" id="KW-1185">Reference proteome</keyword>
<evidence type="ECO:0000313" key="3">
    <source>
        <dbReference type="Proteomes" id="UP001458880"/>
    </source>
</evidence>
<dbReference type="InterPro" id="IPR007110">
    <property type="entry name" value="Ig-like_dom"/>
</dbReference>
<reference evidence="2 3" key="1">
    <citation type="journal article" date="2024" name="BMC Genomics">
        <title>De novo assembly and annotation of Popillia japonica's genome with initial clues to its potential as an invasive pest.</title>
        <authorList>
            <person name="Cucini C."/>
            <person name="Boschi S."/>
            <person name="Funari R."/>
            <person name="Cardaioli E."/>
            <person name="Iannotti N."/>
            <person name="Marturano G."/>
            <person name="Paoli F."/>
            <person name="Bruttini M."/>
            <person name="Carapelli A."/>
            <person name="Frati F."/>
            <person name="Nardi F."/>
        </authorList>
    </citation>
    <scope>NUCLEOTIDE SEQUENCE [LARGE SCALE GENOMIC DNA]</scope>
    <source>
        <strain evidence="2">DMR45628</strain>
    </source>
</reference>
<name>A0AAW1I871_POPJA</name>
<dbReference type="PANTHER" id="PTHR21261:SF2">
    <property type="entry name" value="GH04238P-RELATED"/>
    <property type="match status" value="1"/>
</dbReference>
<evidence type="ECO:0000313" key="2">
    <source>
        <dbReference type="EMBL" id="KAK9685391.1"/>
    </source>
</evidence>
<dbReference type="PROSITE" id="PS50835">
    <property type="entry name" value="IG_LIKE"/>
    <property type="match status" value="1"/>
</dbReference>
<dbReference type="SMART" id="SM00409">
    <property type="entry name" value="IG"/>
    <property type="match status" value="1"/>
</dbReference>
<dbReference type="InterPro" id="IPR013106">
    <property type="entry name" value="Ig_V-set"/>
</dbReference>
<dbReference type="Proteomes" id="UP001458880">
    <property type="component" value="Unassembled WGS sequence"/>
</dbReference>
<dbReference type="InterPro" id="IPR003599">
    <property type="entry name" value="Ig_sub"/>
</dbReference>
<organism evidence="2 3">
    <name type="scientific">Popillia japonica</name>
    <name type="common">Japanese beetle</name>
    <dbReference type="NCBI Taxonomy" id="7064"/>
    <lineage>
        <taxon>Eukaryota</taxon>
        <taxon>Metazoa</taxon>
        <taxon>Ecdysozoa</taxon>
        <taxon>Arthropoda</taxon>
        <taxon>Hexapoda</taxon>
        <taxon>Insecta</taxon>
        <taxon>Pterygota</taxon>
        <taxon>Neoptera</taxon>
        <taxon>Endopterygota</taxon>
        <taxon>Coleoptera</taxon>
        <taxon>Polyphaga</taxon>
        <taxon>Scarabaeiformia</taxon>
        <taxon>Scarabaeidae</taxon>
        <taxon>Rutelinae</taxon>
        <taxon>Popillia</taxon>
    </lineage>
</organism>
<dbReference type="SUPFAM" id="SSF48726">
    <property type="entry name" value="Immunoglobulin"/>
    <property type="match status" value="1"/>
</dbReference>